<name>A0AAD3S5F2_NEPGR</name>
<accession>A0AAD3S5F2</accession>
<reference evidence="1" key="1">
    <citation type="submission" date="2023-05" db="EMBL/GenBank/DDBJ databases">
        <title>Nepenthes gracilis genome sequencing.</title>
        <authorList>
            <person name="Fukushima K."/>
        </authorList>
    </citation>
    <scope>NUCLEOTIDE SEQUENCE</scope>
    <source>
        <strain evidence="1">SING2019-196</strain>
    </source>
</reference>
<organism evidence="1 2">
    <name type="scientific">Nepenthes gracilis</name>
    <name type="common">Slender pitcher plant</name>
    <dbReference type="NCBI Taxonomy" id="150966"/>
    <lineage>
        <taxon>Eukaryota</taxon>
        <taxon>Viridiplantae</taxon>
        <taxon>Streptophyta</taxon>
        <taxon>Embryophyta</taxon>
        <taxon>Tracheophyta</taxon>
        <taxon>Spermatophyta</taxon>
        <taxon>Magnoliopsida</taxon>
        <taxon>eudicotyledons</taxon>
        <taxon>Gunneridae</taxon>
        <taxon>Pentapetalae</taxon>
        <taxon>Caryophyllales</taxon>
        <taxon>Nepenthaceae</taxon>
        <taxon>Nepenthes</taxon>
    </lineage>
</organism>
<dbReference type="Proteomes" id="UP001279734">
    <property type="component" value="Unassembled WGS sequence"/>
</dbReference>
<proteinExistence type="predicted"/>
<comment type="caution">
    <text evidence="1">The sequence shown here is derived from an EMBL/GenBank/DDBJ whole genome shotgun (WGS) entry which is preliminary data.</text>
</comment>
<keyword evidence="2" id="KW-1185">Reference proteome</keyword>
<dbReference type="AlphaFoldDB" id="A0AAD3S5F2"/>
<evidence type="ECO:0000313" key="1">
    <source>
        <dbReference type="EMBL" id="GMH04818.1"/>
    </source>
</evidence>
<dbReference type="EMBL" id="BSYO01000005">
    <property type="protein sequence ID" value="GMH04818.1"/>
    <property type="molecule type" value="Genomic_DNA"/>
</dbReference>
<protein>
    <submittedName>
        <fullName evidence="1">Uncharacterized protein</fullName>
    </submittedName>
</protein>
<sequence length="633" mass="69109">MRASCHGRYLGCRPSPRWSLQVDLVLSFALRVLNASALDFPPPRLSSFSTILVAVRSSHFNPLLVRRRWISGSSYPSVSLPDYLGIPQHANLAHRSQVTPLSLFPGSDGSDMKAAHFPSLRAANSPKDGICPRLPLNYYPRHLVYFDAVFPSKIKIGSGTNISSSIEVIFSYQWKPKRMNVDNHLEDRLLSAPSAPATNPISADPQKHLIAALALKVSLVSAGHEFGTACVSARSKSEGLREPSFETSLQVKLPSIQPVGNLESNGPRNSYAAILRCGIESSLHSPLFVSPRPLSDIEELEVSGESRVIISSPPGDAHGEVAVKAPSCSGDVSFVCLNDATTAEEVVFEELEVTDAFRMDAIRSKDAAIILEPPSQDYAEAATDLVVTKDPASSDRPPDAQSSVKSIYVMGYFGLASVLGYLFTWLNQVNEPISEVAARNGVAGSGSLTDADEQHFLLLMAFLLANTVAIGKLHKTWKCRNGLWSGDTYQKKDFGLVCWHVALQFLLSQAPGLGILIHSLTWTIRSLRNLDAGYRQLGTLPFRLQLEWCLADVASMPQFGTNCRYGMLIIFHPVFFPPLTCYRFGAGLDDVADLALLGKPVSFTSRFEMSGLCRALLMLEAVYVASVTIRRLT</sequence>
<gene>
    <name evidence="1" type="ORF">Nepgr_006658</name>
</gene>
<evidence type="ECO:0000313" key="2">
    <source>
        <dbReference type="Proteomes" id="UP001279734"/>
    </source>
</evidence>